<dbReference type="Proteomes" id="UP000250163">
    <property type="component" value="Chromosome MORIYA"/>
</dbReference>
<dbReference type="EMBL" id="LS483250">
    <property type="protein sequence ID" value="SQD80394.1"/>
    <property type="molecule type" value="Genomic_DNA"/>
</dbReference>
<evidence type="ECO:0000313" key="2">
    <source>
        <dbReference type="Proteomes" id="UP000250163"/>
    </source>
</evidence>
<dbReference type="AlphaFoldDB" id="A0A330LTX3"/>
<evidence type="ECO:0000313" key="1">
    <source>
        <dbReference type="EMBL" id="SQD80394.1"/>
    </source>
</evidence>
<organism evidence="1 2">
    <name type="scientific">Moritella yayanosii</name>
    <dbReference type="NCBI Taxonomy" id="69539"/>
    <lineage>
        <taxon>Bacteria</taxon>
        <taxon>Pseudomonadati</taxon>
        <taxon>Pseudomonadota</taxon>
        <taxon>Gammaproteobacteria</taxon>
        <taxon>Alteromonadales</taxon>
        <taxon>Moritellaceae</taxon>
        <taxon>Moritella</taxon>
    </lineage>
</organism>
<gene>
    <name evidence="1" type="ORF">MORIYA_3942</name>
</gene>
<keyword evidence="2" id="KW-1185">Reference proteome</keyword>
<dbReference type="KEGG" id="mya:MORIYA_3942"/>
<protein>
    <submittedName>
        <fullName evidence="1">Uncharacterized protein</fullName>
    </submittedName>
</protein>
<reference evidence="2" key="1">
    <citation type="submission" date="2018-05" db="EMBL/GenBank/DDBJ databases">
        <authorList>
            <person name="Cea G.-C."/>
            <person name="William W."/>
        </authorList>
    </citation>
    <scope>NUCLEOTIDE SEQUENCE [LARGE SCALE GENOMIC DNA]</scope>
    <source>
        <strain evidence="2">DB21MT 5</strain>
    </source>
</reference>
<sequence length="267" mass="29552">MPFTDYTVTGVIKDLAGNSAYLSQHFSTPNKEQGTEFEEHGEIAARYTAPMVEGMVPGYSCAMEDTDLNLDIAGRCAGGLATDQKFNIFNLQEDRDIFVVFSQQMDAASIRLGETCDTGSFRVEIVEANGSGNCVAAVPGVLNYENKILTFSPNENWQEQGSNVYRYSLISAEGKTKGSVDCSSGEVLCSAQGYPLQTTLLKPDSHEDLGGPDILMPFRAAPADQLVFNPLMMPTTDTNRDYRWDDIKEEVVRVILPSYLYWRRVVH</sequence>
<name>A0A330LTX3_9GAMM</name>
<accession>A0A330LTX3</accession>
<proteinExistence type="predicted"/>